<dbReference type="GO" id="GO:0022857">
    <property type="term" value="F:transmembrane transporter activity"/>
    <property type="evidence" value="ECO:0007669"/>
    <property type="project" value="InterPro"/>
</dbReference>
<dbReference type="InterPro" id="IPR011701">
    <property type="entry name" value="MFS"/>
</dbReference>
<comment type="caution">
    <text evidence="9">The sequence shown here is derived from an EMBL/GenBank/DDBJ whole genome shotgun (WGS) entry which is preliminary data.</text>
</comment>
<evidence type="ECO:0000313" key="10">
    <source>
        <dbReference type="Proteomes" id="UP000286045"/>
    </source>
</evidence>
<evidence type="ECO:0000256" key="1">
    <source>
        <dbReference type="ARBA" id="ARBA00004141"/>
    </source>
</evidence>
<feature type="transmembrane region" description="Helical" evidence="7">
    <location>
        <begin position="137"/>
        <end position="156"/>
    </location>
</feature>
<dbReference type="SUPFAM" id="SSF103473">
    <property type="entry name" value="MFS general substrate transporter"/>
    <property type="match status" value="1"/>
</dbReference>
<evidence type="ECO:0000259" key="8">
    <source>
        <dbReference type="PROSITE" id="PS50850"/>
    </source>
</evidence>
<evidence type="ECO:0000256" key="3">
    <source>
        <dbReference type="ARBA" id="ARBA00022692"/>
    </source>
</evidence>
<evidence type="ECO:0000256" key="5">
    <source>
        <dbReference type="ARBA" id="ARBA00023136"/>
    </source>
</evidence>
<proteinExistence type="inferred from homology"/>
<evidence type="ECO:0000313" key="9">
    <source>
        <dbReference type="EMBL" id="RWA14426.1"/>
    </source>
</evidence>
<name>A0A439DJ63_9PEZI</name>
<feature type="transmembrane region" description="Helical" evidence="7">
    <location>
        <begin position="275"/>
        <end position="301"/>
    </location>
</feature>
<feature type="transmembrane region" description="Helical" evidence="7">
    <location>
        <begin position="42"/>
        <end position="68"/>
    </location>
</feature>
<evidence type="ECO:0000256" key="7">
    <source>
        <dbReference type="SAM" id="Phobius"/>
    </source>
</evidence>
<gene>
    <name evidence="9" type="ORF">EKO27_g627</name>
</gene>
<keyword evidence="10" id="KW-1185">Reference proteome</keyword>
<keyword evidence="3 7" id="KW-0812">Transmembrane</keyword>
<organism evidence="9 10">
    <name type="scientific">Xylaria grammica</name>
    <dbReference type="NCBI Taxonomy" id="363999"/>
    <lineage>
        <taxon>Eukaryota</taxon>
        <taxon>Fungi</taxon>
        <taxon>Dikarya</taxon>
        <taxon>Ascomycota</taxon>
        <taxon>Pezizomycotina</taxon>
        <taxon>Sordariomycetes</taxon>
        <taxon>Xylariomycetidae</taxon>
        <taxon>Xylariales</taxon>
        <taxon>Xylariaceae</taxon>
        <taxon>Xylaria</taxon>
    </lineage>
</organism>
<feature type="transmembrane region" description="Helical" evidence="7">
    <location>
        <begin position="112"/>
        <end position="131"/>
    </location>
</feature>
<dbReference type="EMBL" id="RYZI01000008">
    <property type="protein sequence ID" value="RWA14426.1"/>
    <property type="molecule type" value="Genomic_DNA"/>
</dbReference>
<dbReference type="AlphaFoldDB" id="A0A439DJ63"/>
<dbReference type="GO" id="GO:0016020">
    <property type="term" value="C:membrane"/>
    <property type="evidence" value="ECO:0007669"/>
    <property type="project" value="UniProtKB-SubCell"/>
</dbReference>
<protein>
    <recommendedName>
        <fullName evidence="8">Major facilitator superfamily (MFS) profile domain-containing protein</fullName>
    </recommendedName>
</protein>
<feature type="transmembrane region" description="Helical" evidence="7">
    <location>
        <begin position="80"/>
        <end position="100"/>
    </location>
</feature>
<evidence type="ECO:0000256" key="4">
    <source>
        <dbReference type="ARBA" id="ARBA00022989"/>
    </source>
</evidence>
<dbReference type="InterPro" id="IPR036259">
    <property type="entry name" value="MFS_trans_sf"/>
</dbReference>
<feature type="non-terminal residue" evidence="9">
    <location>
        <position position="334"/>
    </location>
</feature>
<feature type="region of interest" description="Disordered" evidence="6">
    <location>
        <begin position="1"/>
        <end position="24"/>
    </location>
</feature>
<accession>A0A439DJ63</accession>
<keyword evidence="4 7" id="KW-1133">Transmembrane helix</keyword>
<dbReference type="Pfam" id="PF07690">
    <property type="entry name" value="MFS_1"/>
    <property type="match status" value="1"/>
</dbReference>
<reference evidence="9 10" key="1">
    <citation type="submission" date="2018-12" db="EMBL/GenBank/DDBJ databases">
        <title>Draft genome sequence of Xylaria grammica IHI A82.</title>
        <authorList>
            <person name="Buettner E."/>
            <person name="Kellner H."/>
        </authorList>
    </citation>
    <scope>NUCLEOTIDE SEQUENCE [LARGE SCALE GENOMIC DNA]</scope>
    <source>
        <strain evidence="9 10">IHI A82</strain>
    </source>
</reference>
<feature type="transmembrane region" description="Helical" evidence="7">
    <location>
        <begin position="313"/>
        <end position="332"/>
    </location>
</feature>
<comment type="subcellular location">
    <subcellularLocation>
        <location evidence="1">Membrane</location>
        <topology evidence="1">Multi-pass membrane protein</topology>
    </subcellularLocation>
</comment>
<dbReference type="PANTHER" id="PTHR23502">
    <property type="entry name" value="MAJOR FACILITATOR SUPERFAMILY"/>
    <property type="match status" value="1"/>
</dbReference>
<evidence type="ECO:0000256" key="2">
    <source>
        <dbReference type="ARBA" id="ARBA00008335"/>
    </source>
</evidence>
<evidence type="ECO:0000256" key="6">
    <source>
        <dbReference type="SAM" id="MobiDB-lite"/>
    </source>
</evidence>
<feature type="domain" description="Major facilitator superfamily (MFS) profile" evidence="8">
    <location>
        <begin position="45"/>
        <end position="334"/>
    </location>
</feature>
<keyword evidence="5 7" id="KW-0472">Membrane</keyword>
<dbReference type="PROSITE" id="PS50850">
    <property type="entry name" value="MFS"/>
    <property type="match status" value="1"/>
</dbReference>
<dbReference type="Proteomes" id="UP000286045">
    <property type="component" value="Unassembled WGS sequence"/>
</dbReference>
<dbReference type="PANTHER" id="PTHR23502:SF68">
    <property type="entry name" value="MULTIDRUG TRANSPORTER, PUTATIVE (AFU_ORTHOLOGUE AFUA_3G01120)-RELATED"/>
    <property type="match status" value="1"/>
</dbReference>
<dbReference type="STRING" id="363999.A0A439DJ63"/>
<dbReference type="Gene3D" id="1.20.1720.10">
    <property type="entry name" value="Multidrug resistance protein D"/>
    <property type="match status" value="1"/>
</dbReference>
<dbReference type="InterPro" id="IPR020846">
    <property type="entry name" value="MFS_dom"/>
</dbReference>
<feature type="transmembrane region" description="Helical" evidence="7">
    <location>
        <begin position="200"/>
        <end position="229"/>
    </location>
</feature>
<comment type="similarity">
    <text evidence="2">Belongs to the major facilitator superfamily.</text>
</comment>
<feature type="transmembrane region" description="Helical" evidence="7">
    <location>
        <begin position="168"/>
        <end position="188"/>
    </location>
</feature>
<sequence length="334" mass="35513">MESDESTRLLQAAQEDDSADDLVTWDGPDDLEKPTNWSPKKIWCHVILVSLLTFMVPLGATMFAPAIQNVMQDLDSTNETLASLTVSVYILGWALGPLLLAPLSEVQGRLPVYTASNVLYVGFTVGCALAPRVEALVVFRFLAGAVGSTPLTIGGGTISDIVPVQRRGLAMSLFMFGPILGPSVGPLAGGYLTDTLGWRWIFWTIAIAYGCLTVTQTLFMSETYAAAILERKARYLRKATGNPALRSALASGLSTRRVLARAITRPAKITAKSPVNALLSVASAYVNGVVFLLLTTAPVMFQAEYGFSPRGVGLAFVGYGAGNLVGLAAFTLTS</sequence>